<dbReference type="OrthoDB" id="9784332at2"/>
<keyword evidence="2" id="KW-0813">Transport</keyword>
<dbReference type="CDD" id="cd03225">
    <property type="entry name" value="ABC_cobalt_CbiO_domain1"/>
    <property type="match status" value="1"/>
</dbReference>
<dbReference type="PANTHER" id="PTHR43553">
    <property type="entry name" value="HEAVY METAL TRANSPORTER"/>
    <property type="match status" value="1"/>
</dbReference>
<dbReference type="SUPFAM" id="SSF52540">
    <property type="entry name" value="P-loop containing nucleoside triphosphate hydrolases"/>
    <property type="match status" value="1"/>
</dbReference>
<evidence type="ECO:0000259" key="8">
    <source>
        <dbReference type="PROSITE" id="PS50893"/>
    </source>
</evidence>
<proteinExistence type="inferred from homology"/>
<dbReference type="Pfam" id="PF00005">
    <property type="entry name" value="ABC_tran"/>
    <property type="match status" value="1"/>
</dbReference>
<name>A0A3A1UVG7_9BACL</name>
<dbReference type="InterPro" id="IPR003439">
    <property type="entry name" value="ABC_transporter-like_ATP-bd"/>
</dbReference>
<dbReference type="InterPro" id="IPR015856">
    <property type="entry name" value="ABC_transpr_CbiO/EcfA_su"/>
</dbReference>
<evidence type="ECO:0000256" key="7">
    <source>
        <dbReference type="ARBA" id="ARBA00023136"/>
    </source>
</evidence>
<dbReference type="GO" id="GO:0016887">
    <property type="term" value="F:ATP hydrolysis activity"/>
    <property type="evidence" value="ECO:0007669"/>
    <property type="project" value="InterPro"/>
</dbReference>
<evidence type="ECO:0000256" key="6">
    <source>
        <dbReference type="ARBA" id="ARBA00022967"/>
    </source>
</evidence>
<dbReference type="GO" id="GO:0005524">
    <property type="term" value="F:ATP binding"/>
    <property type="evidence" value="ECO:0007669"/>
    <property type="project" value="UniProtKB-KW"/>
</dbReference>
<accession>A0A3A1UVG7</accession>
<evidence type="ECO:0000256" key="1">
    <source>
        <dbReference type="ARBA" id="ARBA00005417"/>
    </source>
</evidence>
<keyword evidence="4" id="KW-0547">Nucleotide-binding</keyword>
<evidence type="ECO:0000256" key="2">
    <source>
        <dbReference type="ARBA" id="ARBA00022448"/>
    </source>
</evidence>
<reference evidence="9 10" key="1">
    <citation type="submission" date="2018-09" db="EMBL/GenBank/DDBJ databases">
        <title>Paenibacillus aracenensis nov. sp. isolated from a cave in southern Spain.</title>
        <authorList>
            <person name="Jurado V."/>
            <person name="Gutierrez-Patricio S."/>
            <person name="Gonzalez-Pimentel J.L."/>
            <person name="Miller A.Z."/>
            <person name="Laiz L."/>
            <person name="Saiz-Jimenez C."/>
        </authorList>
    </citation>
    <scope>NUCLEOTIDE SEQUENCE [LARGE SCALE GENOMIC DNA]</scope>
    <source>
        <strain evidence="9 10">DSM 22867</strain>
    </source>
</reference>
<dbReference type="RefSeq" id="WP_119600530.1">
    <property type="nucleotide sequence ID" value="NZ_QXQA01000009.1"/>
</dbReference>
<dbReference type="InterPro" id="IPR027417">
    <property type="entry name" value="P-loop_NTPase"/>
</dbReference>
<feature type="domain" description="ABC transporter" evidence="8">
    <location>
        <begin position="7"/>
        <end position="239"/>
    </location>
</feature>
<dbReference type="GO" id="GO:0042626">
    <property type="term" value="F:ATPase-coupled transmembrane transporter activity"/>
    <property type="evidence" value="ECO:0007669"/>
    <property type="project" value="TreeGrafter"/>
</dbReference>
<sequence>MLGNFELELDEVSVTPPVTDGSAAMILKPLSLRIREGEWITIVGANGSGKSTLLKVMAGMPMKGVGGNISRHGLRPEADSGAIPIVLQQPEAGIIGATPWEDVVAMLERSGFEERAIISAAEQALSEVGLGGRMRQKVETLSGGQKQLTAIAACLAARAPALLLDEVTAMLDPAMSLEVLHTVRGLHKAGTTVVWTTQRMEELRAEDRVLVLDSGEVVFEGTAESLFQRGNDGSGGRNQSAAERLGLEAPYSIRVAWELKGQGVELDELPFTPEQLAEAVMRYAG</sequence>
<dbReference type="InterPro" id="IPR050095">
    <property type="entry name" value="ECF_ABC_transporter_ATP-bd"/>
</dbReference>
<comment type="caution">
    <text evidence="9">The sequence shown here is derived from an EMBL/GenBank/DDBJ whole genome shotgun (WGS) entry which is preliminary data.</text>
</comment>
<keyword evidence="10" id="KW-1185">Reference proteome</keyword>
<dbReference type="AlphaFoldDB" id="A0A3A1UVG7"/>
<dbReference type="InterPro" id="IPR003593">
    <property type="entry name" value="AAA+_ATPase"/>
</dbReference>
<evidence type="ECO:0000256" key="3">
    <source>
        <dbReference type="ARBA" id="ARBA00022475"/>
    </source>
</evidence>
<evidence type="ECO:0000256" key="5">
    <source>
        <dbReference type="ARBA" id="ARBA00022840"/>
    </source>
</evidence>
<dbReference type="GO" id="GO:0043190">
    <property type="term" value="C:ATP-binding cassette (ABC) transporter complex"/>
    <property type="evidence" value="ECO:0007669"/>
    <property type="project" value="TreeGrafter"/>
</dbReference>
<keyword evidence="5 9" id="KW-0067">ATP-binding</keyword>
<evidence type="ECO:0000313" key="10">
    <source>
        <dbReference type="Proteomes" id="UP000266482"/>
    </source>
</evidence>
<dbReference type="PROSITE" id="PS50893">
    <property type="entry name" value="ABC_TRANSPORTER_2"/>
    <property type="match status" value="1"/>
</dbReference>
<keyword evidence="6" id="KW-1278">Translocase</keyword>
<protein>
    <submittedName>
        <fullName evidence="9">ATP-binding cassette domain-containing protein</fullName>
    </submittedName>
</protein>
<dbReference type="Gene3D" id="3.40.50.300">
    <property type="entry name" value="P-loop containing nucleotide triphosphate hydrolases"/>
    <property type="match status" value="1"/>
</dbReference>
<comment type="similarity">
    <text evidence="1">Belongs to the ABC transporter superfamily.</text>
</comment>
<dbReference type="PANTHER" id="PTHR43553:SF24">
    <property type="entry name" value="ENERGY-COUPLING FACTOR TRANSPORTER ATP-BINDING PROTEIN ECFA1"/>
    <property type="match status" value="1"/>
</dbReference>
<evidence type="ECO:0000256" key="4">
    <source>
        <dbReference type="ARBA" id="ARBA00022741"/>
    </source>
</evidence>
<dbReference type="EMBL" id="QXQA01000009">
    <property type="protein sequence ID" value="RIX51746.1"/>
    <property type="molecule type" value="Genomic_DNA"/>
</dbReference>
<keyword evidence="3" id="KW-1003">Cell membrane</keyword>
<dbReference type="Proteomes" id="UP000266482">
    <property type="component" value="Unassembled WGS sequence"/>
</dbReference>
<dbReference type="SMART" id="SM00382">
    <property type="entry name" value="AAA"/>
    <property type="match status" value="1"/>
</dbReference>
<organism evidence="9 10">
    <name type="scientific">Paenibacillus nanensis</name>
    <dbReference type="NCBI Taxonomy" id="393251"/>
    <lineage>
        <taxon>Bacteria</taxon>
        <taxon>Bacillati</taxon>
        <taxon>Bacillota</taxon>
        <taxon>Bacilli</taxon>
        <taxon>Bacillales</taxon>
        <taxon>Paenibacillaceae</taxon>
        <taxon>Paenibacillus</taxon>
    </lineage>
</organism>
<keyword evidence="7" id="KW-0472">Membrane</keyword>
<gene>
    <name evidence="9" type="ORF">D3P08_15110</name>
</gene>
<evidence type="ECO:0000313" key="9">
    <source>
        <dbReference type="EMBL" id="RIX51746.1"/>
    </source>
</evidence>